<proteinExistence type="predicted"/>
<evidence type="ECO:0000256" key="1">
    <source>
        <dbReference type="SAM" id="MobiDB-lite"/>
    </source>
</evidence>
<keyword evidence="2" id="KW-0472">Membrane</keyword>
<reference evidence="4" key="1">
    <citation type="submission" date="2018-04" db="EMBL/GenBank/DDBJ databases">
        <authorList>
            <person name="Go L.Y."/>
            <person name="Mitchell J.A."/>
        </authorList>
    </citation>
    <scope>NUCLEOTIDE SEQUENCE</scope>
    <source>
        <tissue evidence="4">Whole organism</tissue>
    </source>
</reference>
<dbReference type="EMBL" id="UFQT01000065">
    <property type="protein sequence ID" value="SSX19316.1"/>
    <property type="molecule type" value="Genomic_DNA"/>
</dbReference>
<keyword evidence="2" id="KW-1133">Transmembrane helix</keyword>
<feature type="signal peptide" evidence="3">
    <location>
        <begin position="1"/>
        <end position="20"/>
    </location>
</feature>
<evidence type="ECO:0000313" key="4">
    <source>
        <dbReference type="EMBL" id="SSW98930.1"/>
    </source>
</evidence>
<evidence type="ECO:0000256" key="2">
    <source>
        <dbReference type="SAM" id="Phobius"/>
    </source>
</evidence>
<evidence type="ECO:0000256" key="3">
    <source>
        <dbReference type="SAM" id="SignalP"/>
    </source>
</evidence>
<reference evidence="5" key="2">
    <citation type="submission" date="2018-07" db="EMBL/GenBank/DDBJ databases">
        <authorList>
            <person name="Quirk P.G."/>
            <person name="Krulwich T.A."/>
        </authorList>
    </citation>
    <scope>NUCLEOTIDE SEQUENCE</scope>
</reference>
<dbReference type="EMBL" id="UFQS01000065">
    <property type="protein sequence ID" value="SSW98930.1"/>
    <property type="molecule type" value="Genomic_DNA"/>
</dbReference>
<dbReference type="Pfam" id="PF07898">
    <property type="entry name" value="DUF1676"/>
    <property type="match status" value="1"/>
</dbReference>
<accession>A0A336KCY0</accession>
<keyword evidence="3" id="KW-0732">Signal</keyword>
<evidence type="ECO:0000313" key="5">
    <source>
        <dbReference type="EMBL" id="SSX19316.1"/>
    </source>
</evidence>
<dbReference type="AlphaFoldDB" id="A0A336KCY0"/>
<feature type="chain" id="PRO_5033342623" evidence="3">
    <location>
        <begin position="21"/>
        <end position="203"/>
    </location>
</feature>
<keyword evidence="2" id="KW-0812">Transmembrane</keyword>
<sequence>MKQFLVLIAIIALIPNLISCDDLNNEKVSQGTERGLHSRNFFEKITANYHKIKSTKAVQNENEIVKEGMRLFIDMARGRKNNWLERIVPLFILPFLIQSAIVPFIVQTIKLLVIKSLLIGKTALLFFVLGLLKNSTAMKRSGVPYYLKEIPADERPDDAYFHHFAQQNIAAANEAVNGGASVGSTSEVESSAFPYGAQQRKTE</sequence>
<dbReference type="InterPro" id="IPR012464">
    <property type="entry name" value="DUF1676"/>
</dbReference>
<protein>
    <submittedName>
        <fullName evidence="4">CSON013229 protein</fullName>
    </submittedName>
</protein>
<organism evidence="4">
    <name type="scientific">Culicoides sonorensis</name>
    <name type="common">Biting midge</name>
    <dbReference type="NCBI Taxonomy" id="179676"/>
    <lineage>
        <taxon>Eukaryota</taxon>
        <taxon>Metazoa</taxon>
        <taxon>Ecdysozoa</taxon>
        <taxon>Arthropoda</taxon>
        <taxon>Hexapoda</taxon>
        <taxon>Insecta</taxon>
        <taxon>Pterygota</taxon>
        <taxon>Neoptera</taxon>
        <taxon>Endopterygota</taxon>
        <taxon>Diptera</taxon>
        <taxon>Nematocera</taxon>
        <taxon>Chironomoidea</taxon>
        <taxon>Ceratopogonidae</taxon>
        <taxon>Ceratopogoninae</taxon>
        <taxon>Culicoides</taxon>
        <taxon>Monoculicoides</taxon>
    </lineage>
</organism>
<feature type="transmembrane region" description="Helical" evidence="2">
    <location>
        <begin position="113"/>
        <end position="132"/>
    </location>
</feature>
<name>A0A336KCY0_CULSO</name>
<feature type="transmembrane region" description="Helical" evidence="2">
    <location>
        <begin position="87"/>
        <end position="106"/>
    </location>
</feature>
<gene>
    <name evidence="4" type="primary">CSON013229</name>
</gene>
<dbReference type="VEuPathDB" id="VectorBase:CSON013229"/>
<feature type="region of interest" description="Disordered" evidence="1">
    <location>
        <begin position="182"/>
        <end position="203"/>
    </location>
</feature>